<name>A0A9X0CU55_9CNID</name>
<organism evidence="2 3">
    <name type="scientific">Desmophyllum pertusum</name>
    <dbReference type="NCBI Taxonomy" id="174260"/>
    <lineage>
        <taxon>Eukaryota</taxon>
        <taxon>Metazoa</taxon>
        <taxon>Cnidaria</taxon>
        <taxon>Anthozoa</taxon>
        <taxon>Hexacorallia</taxon>
        <taxon>Scleractinia</taxon>
        <taxon>Caryophylliina</taxon>
        <taxon>Caryophylliidae</taxon>
        <taxon>Desmophyllum</taxon>
    </lineage>
</organism>
<feature type="region of interest" description="Disordered" evidence="1">
    <location>
        <begin position="43"/>
        <end position="62"/>
    </location>
</feature>
<sequence length="170" mass="18786">METVQLASTLGKALPILGVRPASYECARKKKRYFKEMTTESVTAQAKVTNTESSTGLPTTQTSTVTKVTHSILSTQIQSTNGLSTTVVYPRETRTEPVTPQAKDTNTESSTGLPTTQTSTVTKVIHSVLTTEKQSTNDLSTTVVYPREQYFFSDTDGEHRQRFDYRGSSY</sequence>
<evidence type="ECO:0000256" key="1">
    <source>
        <dbReference type="SAM" id="MobiDB-lite"/>
    </source>
</evidence>
<keyword evidence="3" id="KW-1185">Reference proteome</keyword>
<accession>A0A9X0CU55</accession>
<dbReference type="Proteomes" id="UP001163046">
    <property type="component" value="Unassembled WGS sequence"/>
</dbReference>
<feature type="compositionally biased region" description="Polar residues" evidence="1">
    <location>
        <begin position="96"/>
        <end position="117"/>
    </location>
</feature>
<gene>
    <name evidence="2" type="ORF">OS493_036626</name>
</gene>
<dbReference type="EMBL" id="MU826412">
    <property type="protein sequence ID" value="KAJ7376152.1"/>
    <property type="molecule type" value="Genomic_DNA"/>
</dbReference>
<feature type="region of interest" description="Disordered" evidence="1">
    <location>
        <begin position="91"/>
        <end position="117"/>
    </location>
</feature>
<feature type="compositionally biased region" description="Polar residues" evidence="1">
    <location>
        <begin position="43"/>
        <end position="58"/>
    </location>
</feature>
<evidence type="ECO:0000313" key="3">
    <source>
        <dbReference type="Proteomes" id="UP001163046"/>
    </source>
</evidence>
<comment type="caution">
    <text evidence="2">The sequence shown here is derived from an EMBL/GenBank/DDBJ whole genome shotgun (WGS) entry which is preliminary data.</text>
</comment>
<dbReference type="AlphaFoldDB" id="A0A9X0CU55"/>
<protein>
    <submittedName>
        <fullName evidence="2">Uncharacterized protein</fullName>
    </submittedName>
</protein>
<evidence type="ECO:0000313" key="2">
    <source>
        <dbReference type="EMBL" id="KAJ7376152.1"/>
    </source>
</evidence>
<reference evidence="2" key="1">
    <citation type="submission" date="2023-01" db="EMBL/GenBank/DDBJ databases">
        <title>Genome assembly of the deep-sea coral Lophelia pertusa.</title>
        <authorList>
            <person name="Herrera S."/>
            <person name="Cordes E."/>
        </authorList>
    </citation>
    <scope>NUCLEOTIDE SEQUENCE</scope>
    <source>
        <strain evidence="2">USNM1676648</strain>
        <tissue evidence="2">Polyp</tissue>
    </source>
</reference>
<proteinExistence type="predicted"/>